<feature type="binding site" evidence="8">
    <location>
        <position position="94"/>
    </location>
    <ligand>
        <name>ATP</name>
        <dbReference type="ChEBI" id="CHEBI:30616"/>
    </ligand>
</feature>
<comment type="catalytic activity">
    <reaction evidence="8">
        <text>L-tyrosyl-[protein] + UTP = O-(5'-uridylyl)-L-tyrosyl-[protein] + diphosphate</text>
        <dbReference type="Rhea" id="RHEA:83887"/>
        <dbReference type="Rhea" id="RHEA-COMP:10136"/>
        <dbReference type="Rhea" id="RHEA-COMP:20238"/>
        <dbReference type="ChEBI" id="CHEBI:33019"/>
        <dbReference type="ChEBI" id="CHEBI:46398"/>
        <dbReference type="ChEBI" id="CHEBI:46858"/>
        <dbReference type="ChEBI" id="CHEBI:90602"/>
    </reaction>
</comment>
<comment type="cofactor">
    <cofactor evidence="8">
        <name>Mg(2+)</name>
        <dbReference type="ChEBI" id="CHEBI:18420"/>
    </cofactor>
    <cofactor evidence="8">
        <name>Mn(2+)</name>
        <dbReference type="ChEBI" id="CHEBI:29035"/>
    </cofactor>
</comment>
<evidence type="ECO:0000256" key="6">
    <source>
        <dbReference type="ARBA" id="ARBA00022840"/>
    </source>
</evidence>
<evidence type="ECO:0000256" key="4">
    <source>
        <dbReference type="ARBA" id="ARBA00022723"/>
    </source>
</evidence>
<comment type="catalytic activity">
    <reaction evidence="8">
        <text>L-tyrosyl-[protein] + ATP = O-(5'-adenylyl)-L-tyrosyl-[protein] + diphosphate</text>
        <dbReference type="Rhea" id="RHEA:54288"/>
        <dbReference type="Rhea" id="RHEA-COMP:10136"/>
        <dbReference type="Rhea" id="RHEA-COMP:13846"/>
        <dbReference type="ChEBI" id="CHEBI:30616"/>
        <dbReference type="ChEBI" id="CHEBI:33019"/>
        <dbReference type="ChEBI" id="CHEBI:46858"/>
        <dbReference type="ChEBI" id="CHEBI:83624"/>
        <dbReference type="EC" id="2.7.7.108"/>
    </reaction>
</comment>
<keyword evidence="7 8" id="KW-0460">Magnesium</keyword>
<accession>A0A0B3VY45</accession>
<dbReference type="RefSeq" id="WP_039679238.1">
    <property type="nucleotide sequence ID" value="NZ_JAWGXO010000023.1"/>
</dbReference>
<feature type="binding site" evidence="8">
    <location>
        <position position="274"/>
    </location>
    <ligand>
        <name>Mg(2+)</name>
        <dbReference type="ChEBI" id="CHEBI:18420"/>
    </ligand>
</feature>
<dbReference type="Pfam" id="PF02696">
    <property type="entry name" value="SelO"/>
    <property type="match status" value="1"/>
</dbReference>
<keyword evidence="6 8" id="KW-0067">ATP-binding</keyword>
<dbReference type="OrthoDB" id="9773505at2"/>
<feature type="binding site" evidence="8">
    <location>
        <position position="274"/>
    </location>
    <ligand>
        <name>ATP</name>
        <dbReference type="ChEBI" id="CHEBI:30616"/>
    </ligand>
</feature>
<feature type="active site" description="Proton acceptor" evidence="8">
    <location>
        <position position="264"/>
    </location>
</feature>
<comment type="function">
    <text evidence="8">Nucleotidyltransferase involved in the post-translational modification of proteins. It can catalyze the addition of adenosine monophosphate (AMP) or uridine monophosphate (UMP) to a protein, resulting in modifications known as AMPylation and UMPylation.</text>
</comment>
<dbReference type="GO" id="GO:0000287">
    <property type="term" value="F:magnesium ion binding"/>
    <property type="evidence" value="ECO:0007669"/>
    <property type="project" value="UniProtKB-UniRule"/>
</dbReference>
<dbReference type="PANTHER" id="PTHR12153">
    <property type="entry name" value="SELENOPROTEIN O"/>
    <property type="match status" value="1"/>
</dbReference>
<dbReference type="STRING" id="1577792.QX51_07245"/>
<reference evidence="9 10" key="1">
    <citation type="submission" date="2014-12" db="EMBL/GenBank/DDBJ databases">
        <title>Draft genome sequence of Terrisporobacter sp. 08-306576, isolated from the blood culture of a bacteremia patient.</title>
        <authorList>
            <person name="Lund L.C."/>
            <person name="Sydenham T.V."/>
            <person name="Hogh S.V."/>
            <person name="Skov M.N."/>
            <person name="Kemp M."/>
            <person name="Justesen U.S."/>
        </authorList>
    </citation>
    <scope>NUCLEOTIDE SEQUENCE [LARGE SCALE GENOMIC DNA]</scope>
    <source>
        <strain evidence="9 10">08-306576</strain>
    </source>
</reference>
<dbReference type="EMBL" id="JWHR01000068">
    <property type="protein sequence ID" value="KHS57619.1"/>
    <property type="molecule type" value="Genomic_DNA"/>
</dbReference>
<keyword evidence="4 8" id="KW-0479">Metal-binding</keyword>
<sequence>MSEGKQINNIGWNFHNTYKDLPKPFYSEIKLSPVRKPELIILNEPLAKALNLNVEALKSKEGVEILAGNKKAEGGACIAQAYSGHQFGHFTMLGDGRAVLIGEQKVDTGINITGESYKKFDIQLKGSGRTPYSRGGDGRAVLGPMLREYIISEAMYNLKIPTTRSLAVVKTGEKVYREYVKEGAILTRVASSHLRFGTFEYASNYLGKEEVKKLADYAIETHYPYVRNDENKYLSFLKEVIKAHASLVSKWLCVGFIHGVMNTDNMTISGESIDYGPCAFMNTYDPDTVFSSIDVQGRYAYKNQPSMASWNICRLAEALLPLINEDVDVAIDLAQKEIFKFSDLHFKYWFSQMRNKLGFFNEEPMDKAIIEDLLSMMEKYKEDYTNTFVSLTYRKNMNSGMFATSEFTNWHKNWQERLERQEESIDEAYELMKKSNPVVIPRNHRVEEALKSADNGDFTVMEKLLSILSNPYEYKEEMDEYTELAEPSDLPYRTYCGT</sequence>
<feature type="binding site" evidence="8">
    <location>
        <position position="265"/>
    </location>
    <ligand>
        <name>Mg(2+)</name>
        <dbReference type="ChEBI" id="CHEBI:18420"/>
    </ligand>
</feature>
<dbReference type="EC" id="2.7.7.108" evidence="8"/>
<keyword evidence="2 8" id="KW-0808">Transferase</keyword>
<feature type="binding site" evidence="8">
    <location>
        <position position="188"/>
    </location>
    <ligand>
        <name>ATP</name>
        <dbReference type="ChEBI" id="CHEBI:30616"/>
    </ligand>
</feature>
<keyword evidence="3 8" id="KW-0548">Nucleotidyltransferase</keyword>
<evidence type="ECO:0000256" key="5">
    <source>
        <dbReference type="ARBA" id="ARBA00022741"/>
    </source>
</evidence>
<feature type="binding site" evidence="8">
    <location>
        <position position="195"/>
    </location>
    <ligand>
        <name>ATP</name>
        <dbReference type="ChEBI" id="CHEBI:30616"/>
    </ligand>
</feature>
<proteinExistence type="inferred from homology"/>
<evidence type="ECO:0000313" key="10">
    <source>
        <dbReference type="Proteomes" id="UP000031189"/>
    </source>
</evidence>
<gene>
    <name evidence="8" type="primary">ydiU</name>
    <name evidence="8" type="synonym">selO</name>
    <name evidence="9" type="ORF">QX51_07245</name>
</gene>
<comment type="catalytic activity">
    <reaction evidence="8">
        <text>L-seryl-[protein] + ATP = 3-O-(5'-adenylyl)-L-seryl-[protein] + diphosphate</text>
        <dbReference type="Rhea" id="RHEA:58120"/>
        <dbReference type="Rhea" id="RHEA-COMP:9863"/>
        <dbReference type="Rhea" id="RHEA-COMP:15073"/>
        <dbReference type="ChEBI" id="CHEBI:29999"/>
        <dbReference type="ChEBI" id="CHEBI:30616"/>
        <dbReference type="ChEBI" id="CHEBI:33019"/>
        <dbReference type="ChEBI" id="CHEBI:142516"/>
        <dbReference type="EC" id="2.7.7.108"/>
    </reaction>
</comment>
<keyword evidence="5 8" id="KW-0547">Nucleotide-binding</keyword>
<comment type="similarity">
    <text evidence="1 8">Belongs to the SELO family.</text>
</comment>
<evidence type="ECO:0000256" key="3">
    <source>
        <dbReference type="ARBA" id="ARBA00022695"/>
    </source>
</evidence>
<dbReference type="EC" id="2.7.7.-" evidence="8"/>
<feature type="binding site" evidence="8">
    <location>
        <position position="138"/>
    </location>
    <ligand>
        <name>ATP</name>
        <dbReference type="ChEBI" id="CHEBI:30616"/>
    </ligand>
</feature>
<name>A0A0B3VY45_9FIRM</name>
<protein>
    <recommendedName>
        <fullName evidence="8">Protein nucleotidyltransferase YdiU</fullName>
        <ecNumber evidence="8">2.7.7.-</ecNumber>
    </recommendedName>
    <alternativeName>
        <fullName evidence="8">Protein adenylyltransferase YdiU</fullName>
        <ecNumber evidence="8">2.7.7.108</ecNumber>
    </alternativeName>
    <alternativeName>
        <fullName evidence="8">Protein uridylyltransferase YdiU</fullName>
        <ecNumber evidence="8">2.7.7.-</ecNumber>
    </alternativeName>
</protein>
<dbReference type="AlphaFoldDB" id="A0A0B3VY45"/>
<dbReference type="GO" id="GO:0030145">
    <property type="term" value="F:manganese ion binding"/>
    <property type="evidence" value="ECO:0007669"/>
    <property type="project" value="UniProtKB-UniRule"/>
</dbReference>
<dbReference type="PANTHER" id="PTHR12153:SF15">
    <property type="entry name" value="PROTEIN ADENYLYLTRANSFERASE SELO, MITOCHONDRIAL"/>
    <property type="match status" value="1"/>
</dbReference>
<feature type="binding site" evidence="8">
    <location>
        <position position="96"/>
    </location>
    <ligand>
        <name>ATP</name>
        <dbReference type="ChEBI" id="CHEBI:30616"/>
    </ligand>
</feature>
<comment type="catalytic activity">
    <reaction evidence="8">
        <text>L-histidyl-[protein] + UTP = N(tele)-(5'-uridylyl)-L-histidyl-[protein] + diphosphate</text>
        <dbReference type="Rhea" id="RHEA:83891"/>
        <dbReference type="Rhea" id="RHEA-COMP:9745"/>
        <dbReference type="Rhea" id="RHEA-COMP:20239"/>
        <dbReference type="ChEBI" id="CHEBI:29979"/>
        <dbReference type="ChEBI" id="CHEBI:33019"/>
        <dbReference type="ChEBI" id="CHEBI:46398"/>
        <dbReference type="ChEBI" id="CHEBI:233474"/>
    </reaction>
</comment>
<comment type="caution">
    <text evidence="9">The sequence shown here is derived from an EMBL/GenBank/DDBJ whole genome shotgun (WGS) entry which is preliminary data.</text>
</comment>
<dbReference type="GO" id="GO:0005524">
    <property type="term" value="F:ATP binding"/>
    <property type="evidence" value="ECO:0007669"/>
    <property type="project" value="UniProtKB-UniRule"/>
</dbReference>
<dbReference type="NCBIfam" id="NF000658">
    <property type="entry name" value="PRK00029.1"/>
    <property type="match status" value="1"/>
</dbReference>
<feature type="binding site" evidence="8">
    <location>
        <position position="137"/>
    </location>
    <ligand>
        <name>ATP</name>
        <dbReference type="ChEBI" id="CHEBI:30616"/>
    </ligand>
</feature>
<dbReference type="Proteomes" id="UP000031189">
    <property type="component" value="Unassembled WGS sequence"/>
</dbReference>
<evidence type="ECO:0000256" key="7">
    <source>
        <dbReference type="ARBA" id="ARBA00022842"/>
    </source>
</evidence>
<comment type="catalytic activity">
    <reaction evidence="8">
        <text>L-seryl-[protein] + UTP = O-(5'-uridylyl)-L-seryl-[protein] + diphosphate</text>
        <dbReference type="Rhea" id="RHEA:64604"/>
        <dbReference type="Rhea" id="RHEA-COMP:9863"/>
        <dbReference type="Rhea" id="RHEA-COMP:16635"/>
        <dbReference type="ChEBI" id="CHEBI:29999"/>
        <dbReference type="ChEBI" id="CHEBI:33019"/>
        <dbReference type="ChEBI" id="CHEBI:46398"/>
        <dbReference type="ChEBI" id="CHEBI:156051"/>
    </reaction>
</comment>
<comment type="catalytic activity">
    <reaction evidence="8">
        <text>L-threonyl-[protein] + ATP = 3-O-(5'-adenylyl)-L-threonyl-[protein] + diphosphate</text>
        <dbReference type="Rhea" id="RHEA:54292"/>
        <dbReference type="Rhea" id="RHEA-COMP:11060"/>
        <dbReference type="Rhea" id="RHEA-COMP:13847"/>
        <dbReference type="ChEBI" id="CHEBI:30013"/>
        <dbReference type="ChEBI" id="CHEBI:30616"/>
        <dbReference type="ChEBI" id="CHEBI:33019"/>
        <dbReference type="ChEBI" id="CHEBI:138113"/>
        <dbReference type="EC" id="2.7.7.108"/>
    </reaction>
</comment>
<keyword evidence="8" id="KW-0464">Manganese</keyword>
<dbReference type="GO" id="GO:0070733">
    <property type="term" value="F:AMPylase activity"/>
    <property type="evidence" value="ECO:0007669"/>
    <property type="project" value="UniProtKB-EC"/>
</dbReference>
<evidence type="ECO:0000313" key="9">
    <source>
        <dbReference type="EMBL" id="KHS57619.1"/>
    </source>
</evidence>
<evidence type="ECO:0000256" key="8">
    <source>
        <dbReference type="HAMAP-Rule" id="MF_00692"/>
    </source>
</evidence>
<dbReference type="InterPro" id="IPR003846">
    <property type="entry name" value="SelO"/>
</dbReference>
<feature type="binding site" evidence="8">
    <location>
        <position position="97"/>
    </location>
    <ligand>
        <name>ATP</name>
        <dbReference type="ChEBI" id="CHEBI:30616"/>
    </ligand>
</feature>
<keyword evidence="10" id="KW-1185">Reference proteome</keyword>
<dbReference type="HAMAP" id="MF_00692">
    <property type="entry name" value="SelO"/>
    <property type="match status" value="1"/>
</dbReference>
<evidence type="ECO:0000256" key="2">
    <source>
        <dbReference type="ARBA" id="ARBA00022679"/>
    </source>
</evidence>
<feature type="binding site" evidence="8">
    <location>
        <position position="125"/>
    </location>
    <ligand>
        <name>ATP</name>
        <dbReference type="ChEBI" id="CHEBI:30616"/>
    </ligand>
</feature>
<organism evidence="9 10">
    <name type="scientific">Terrisporobacter othiniensis</name>
    <dbReference type="NCBI Taxonomy" id="1577792"/>
    <lineage>
        <taxon>Bacteria</taxon>
        <taxon>Bacillati</taxon>
        <taxon>Bacillota</taxon>
        <taxon>Clostridia</taxon>
        <taxon>Peptostreptococcales</taxon>
        <taxon>Peptostreptococcaceae</taxon>
        <taxon>Terrisporobacter</taxon>
    </lineage>
</organism>
<evidence type="ECO:0000256" key="1">
    <source>
        <dbReference type="ARBA" id="ARBA00009747"/>
    </source>
</evidence>